<dbReference type="AlphaFoldDB" id="A0AA85IMY7"/>
<evidence type="ECO:0000313" key="3">
    <source>
        <dbReference type="Proteomes" id="UP000050795"/>
    </source>
</evidence>
<evidence type="ECO:0000256" key="1">
    <source>
        <dbReference type="SAM" id="Coils"/>
    </source>
</evidence>
<keyword evidence="3" id="KW-1185">Reference proteome</keyword>
<dbReference type="WBParaSite" id="TREG1_107070.1">
    <property type="protein sequence ID" value="TREG1_107070.1"/>
    <property type="gene ID" value="TREG1_107070"/>
</dbReference>
<protein>
    <submittedName>
        <fullName evidence="4">Uncharacterized protein</fullName>
    </submittedName>
</protein>
<feature type="compositionally biased region" description="Polar residues" evidence="2">
    <location>
        <begin position="928"/>
        <end position="940"/>
    </location>
</feature>
<feature type="region of interest" description="Disordered" evidence="2">
    <location>
        <begin position="61"/>
        <end position="125"/>
    </location>
</feature>
<reference evidence="3" key="1">
    <citation type="submission" date="2022-06" db="EMBL/GenBank/DDBJ databases">
        <authorList>
            <person name="Berger JAMES D."/>
            <person name="Berger JAMES D."/>
        </authorList>
    </citation>
    <scope>NUCLEOTIDE SEQUENCE [LARGE SCALE GENOMIC DNA]</scope>
</reference>
<keyword evidence="1" id="KW-0175">Coiled coil</keyword>
<reference evidence="4" key="2">
    <citation type="submission" date="2023-11" db="UniProtKB">
        <authorList>
            <consortium name="WormBaseParasite"/>
        </authorList>
    </citation>
    <scope>IDENTIFICATION</scope>
</reference>
<proteinExistence type="predicted"/>
<evidence type="ECO:0000313" key="4">
    <source>
        <dbReference type="WBParaSite" id="TREG1_107070.1"/>
    </source>
</evidence>
<feature type="coiled-coil region" evidence="1">
    <location>
        <begin position="601"/>
        <end position="702"/>
    </location>
</feature>
<dbReference type="Proteomes" id="UP000050795">
    <property type="component" value="Unassembled WGS sequence"/>
</dbReference>
<name>A0AA85IMY7_TRIRE</name>
<feature type="coiled-coil region" evidence="1">
    <location>
        <begin position="774"/>
        <end position="829"/>
    </location>
</feature>
<feature type="region of interest" description="Disordered" evidence="2">
    <location>
        <begin position="910"/>
        <end position="940"/>
    </location>
</feature>
<accession>A0AA85IMY7</accession>
<feature type="compositionally biased region" description="Low complexity" evidence="2">
    <location>
        <begin position="11"/>
        <end position="20"/>
    </location>
</feature>
<feature type="region of interest" description="Disordered" evidence="2">
    <location>
        <begin position="1"/>
        <end position="20"/>
    </location>
</feature>
<feature type="compositionally biased region" description="Polar residues" evidence="2">
    <location>
        <begin position="86"/>
        <end position="95"/>
    </location>
</feature>
<organism evidence="3 4">
    <name type="scientific">Trichobilharzia regenti</name>
    <name type="common">Nasal bird schistosome</name>
    <dbReference type="NCBI Taxonomy" id="157069"/>
    <lineage>
        <taxon>Eukaryota</taxon>
        <taxon>Metazoa</taxon>
        <taxon>Spiralia</taxon>
        <taxon>Lophotrochozoa</taxon>
        <taxon>Platyhelminthes</taxon>
        <taxon>Trematoda</taxon>
        <taxon>Digenea</taxon>
        <taxon>Strigeidida</taxon>
        <taxon>Schistosomatoidea</taxon>
        <taxon>Schistosomatidae</taxon>
        <taxon>Trichobilharzia</taxon>
    </lineage>
</organism>
<sequence length="1007" mass="116898">MSKHPSVSIWNTTDDNNTNSTFDLDEDDLFADRFASSKNNFTSPTPKGNWSDKWTKLMKFDGSSKKNEPGQLSYTSPKLPNLRSVPVNSQRSKFITSPIDLEQPRSPSPTEHTRLQKHAPASPMLDFLNDRSKKTIMQSPDVYNVSTSSEDDVLLNRTVRKSPDYTSAETSCIDNDCEKADNNYNTGDKSPGSVSLSDNFECLYNRLKKEASDLESWKCNTLSQLEGKCRELESYESLVENLRSANVELQINLENMSLKYKEEVELRDNVLERFSSIQSQSSALEERVKKLAEASMTVKSRVFQSEELYDVLRRNYENIKKEFLEHSETCLAKYKEFEDTIESKKCDVEALQQRIIQLGDENKCLEEELILCDRKHQEEIIQLQREIDGLNTDKIELKQIEENIKCSNEEYKSLIKSLESTIEDERAMRINAVKLSETKEKEHEDLVCLLDEHQHKCRLRIQFLDASKQKLNYLCDQADKSRFHVKSMIDKISNMIKSLSTFQENQHLRNEDTFHTLTMVKGKVVESKKVLNNRSLIMHDFESNIYNICADLVMENHLLCIDRENSVILRRKVTELEKDTECMYKRQDNMRAALEKCQIFNEKLQLDNDELHSKLTSEKQKYAEVHGNLLKSEALVKLLEEQTKMIEEEVKEMRTKFSEVKKELEEKRYFSEFDLHNSRANCSKLKEKMEACEIRYNELKLTDEENRKALNLAHSEIKVRKRRTTRELKSQLTLLNQEKQEHILKEMQLSNNINNLTMQLEYSQQEVGQQKLREKSIQEQNQRLETMKNQLQKQTDDLTNEILSLKEKLNQKDLELKQKQDDIDSLKKTIDVNTMESSEGNKELVKKLNESLNLIDQIGEQTMQVNRNKGMNEITATTPNSILRQPGAGIKRRRVSFAPVKYEAPDTTIQADRGASDDTDEEYALTPTGETSPSFMNPSGNSELQTLEQIQLILRIEGIREWFNIVNSCVLLRELDPPLPSNSSVEIQIRIGYWNVNHFGLSKTEHP</sequence>
<feature type="coiled-coil region" evidence="1">
    <location>
        <begin position="225"/>
        <end position="259"/>
    </location>
</feature>
<feature type="coiled-coil region" evidence="1">
    <location>
        <begin position="334"/>
        <end position="428"/>
    </location>
</feature>
<evidence type="ECO:0000256" key="2">
    <source>
        <dbReference type="SAM" id="MobiDB-lite"/>
    </source>
</evidence>